<dbReference type="InterPro" id="IPR000878">
    <property type="entry name" value="4pyrrol_Mease"/>
</dbReference>
<dbReference type="Pfam" id="PF23016">
    <property type="entry name" value="RsmI_C"/>
    <property type="match status" value="1"/>
</dbReference>
<dbReference type="InterPro" id="IPR053910">
    <property type="entry name" value="RsmI_HTH"/>
</dbReference>
<dbReference type="InterPro" id="IPR014776">
    <property type="entry name" value="4pyrrole_Mease_sub2"/>
</dbReference>
<dbReference type="InterPro" id="IPR035996">
    <property type="entry name" value="4pyrrol_Methylase_sf"/>
</dbReference>
<keyword evidence="4 6" id="KW-0808">Transferase</keyword>
<dbReference type="Gene3D" id="3.40.1010.10">
    <property type="entry name" value="Cobalt-precorrin-4 Transmethylase, Domain 1"/>
    <property type="match status" value="1"/>
</dbReference>
<keyword evidence="5 6" id="KW-0949">S-adenosyl-L-methionine</keyword>
<organism evidence="9 10">
    <name type="scientific">Stutzerimonas azotifigens</name>
    <dbReference type="NCBI Taxonomy" id="291995"/>
    <lineage>
        <taxon>Bacteria</taxon>
        <taxon>Pseudomonadati</taxon>
        <taxon>Pseudomonadota</taxon>
        <taxon>Gammaproteobacteria</taxon>
        <taxon>Pseudomonadales</taxon>
        <taxon>Pseudomonadaceae</taxon>
        <taxon>Stutzerimonas</taxon>
    </lineage>
</organism>
<dbReference type="PROSITE" id="PS01296">
    <property type="entry name" value="RSMI"/>
    <property type="match status" value="1"/>
</dbReference>
<accession>A0ABR5YVM2</accession>
<evidence type="ECO:0000259" key="7">
    <source>
        <dbReference type="Pfam" id="PF00590"/>
    </source>
</evidence>
<keyword evidence="1 6" id="KW-0963">Cytoplasm</keyword>
<comment type="similarity">
    <text evidence="6">Belongs to the methyltransferase superfamily. RsmI family.</text>
</comment>
<evidence type="ECO:0000256" key="4">
    <source>
        <dbReference type="ARBA" id="ARBA00022679"/>
    </source>
</evidence>
<dbReference type="GO" id="GO:0008168">
    <property type="term" value="F:methyltransferase activity"/>
    <property type="evidence" value="ECO:0007669"/>
    <property type="project" value="UniProtKB-KW"/>
</dbReference>
<keyword evidence="2 6" id="KW-0698">rRNA processing</keyword>
<evidence type="ECO:0000313" key="10">
    <source>
        <dbReference type="Proteomes" id="UP000786387"/>
    </source>
</evidence>
<feature type="domain" description="Tetrapyrrole methylase" evidence="7">
    <location>
        <begin position="24"/>
        <end position="222"/>
    </location>
</feature>
<evidence type="ECO:0000256" key="2">
    <source>
        <dbReference type="ARBA" id="ARBA00022552"/>
    </source>
</evidence>
<dbReference type="HAMAP" id="MF_01877">
    <property type="entry name" value="16SrRNA_methyltr_I"/>
    <property type="match status" value="1"/>
</dbReference>
<proteinExistence type="inferred from homology"/>
<comment type="caution">
    <text evidence="9">The sequence shown here is derived from an EMBL/GenBank/DDBJ whole genome shotgun (WGS) entry which is preliminary data.</text>
</comment>
<comment type="catalytic activity">
    <reaction evidence="6">
        <text>cytidine(1402) in 16S rRNA + S-adenosyl-L-methionine = 2'-O-methylcytidine(1402) in 16S rRNA + S-adenosyl-L-homocysteine + H(+)</text>
        <dbReference type="Rhea" id="RHEA:42924"/>
        <dbReference type="Rhea" id="RHEA-COMP:10285"/>
        <dbReference type="Rhea" id="RHEA-COMP:10286"/>
        <dbReference type="ChEBI" id="CHEBI:15378"/>
        <dbReference type="ChEBI" id="CHEBI:57856"/>
        <dbReference type="ChEBI" id="CHEBI:59789"/>
        <dbReference type="ChEBI" id="CHEBI:74495"/>
        <dbReference type="ChEBI" id="CHEBI:82748"/>
        <dbReference type="EC" id="2.1.1.198"/>
    </reaction>
</comment>
<evidence type="ECO:0000256" key="1">
    <source>
        <dbReference type="ARBA" id="ARBA00022490"/>
    </source>
</evidence>
<dbReference type="PANTHER" id="PTHR46111">
    <property type="entry name" value="RIBOSOMAL RNA SMALL SUBUNIT METHYLTRANSFERASE I"/>
    <property type="match status" value="1"/>
</dbReference>
<feature type="domain" description="RsmI HTH" evidence="8">
    <location>
        <begin position="251"/>
        <end position="296"/>
    </location>
</feature>
<dbReference type="PIRSF" id="PIRSF005917">
    <property type="entry name" value="MTase_YraL"/>
    <property type="match status" value="1"/>
</dbReference>
<dbReference type="Proteomes" id="UP000786387">
    <property type="component" value="Unassembled WGS sequence"/>
</dbReference>
<gene>
    <name evidence="6 9" type="primary">rsmI</name>
    <name evidence="9" type="ORF">G7026_01245</name>
</gene>
<evidence type="ECO:0000259" key="8">
    <source>
        <dbReference type="Pfam" id="PF23016"/>
    </source>
</evidence>
<dbReference type="Pfam" id="PF00590">
    <property type="entry name" value="TP_methylase"/>
    <property type="match status" value="1"/>
</dbReference>
<dbReference type="InterPro" id="IPR018063">
    <property type="entry name" value="SAM_MeTrfase_RsmI_CS"/>
</dbReference>
<evidence type="ECO:0000256" key="5">
    <source>
        <dbReference type="ARBA" id="ARBA00022691"/>
    </source>
</evidence>
<dbReference type="SUPFAM" id="SSF53790">
    <property type="entry name" value="Tetrapyrrole methylase"/>
    <property type="match status" value="1"/>
</dbReference>
<comment type="function">
    <text evidence="6">Catalyzes the 2'-O-methylation of the ribose of cytidine 1402 (C1402) in 16S rRNA.</text>
</comment>
<keyword evidence="10" id="KW-1185">Reference proteome</keyword>
<comment type="subcellular location">
    <subcellularLocation>
        <location evidence="6">Cytoplasm</location>
    </subcellularLocation>
</comment>
<sequence length="297" mass="31816">MRVSVSEVCPVTATADANSAAGVLYVVATPIGNLEDISARALRILKEVSLIAAEDTRHSSRLLQHFGISTPLAACHDHNERDEGRFLERLLAGGDVALISDAGTPLISDPGFHLVRQVRAAGIRVVPIPGACALIAALSAAGLPSDRFAFEGFLPAKVAGRRARLEALREESRTLLFYEAPHRLLDSLRDMADVFGEARPAVLGRELTKTFETLQGLPLGELVRWVKADSNQQRGECVLVVAGWQAPASEDALDAGALRILDLLLAELPLKRAAAVAAEITGVRKNLLYQAALERKA</sequence>
<dbReference type="InterPro" id="IPR014777">
    <property type="entry name" value="4pyrrole_Mease_sub1"/>
</dbReference>
<keyword evidence="3 6" id="KW-0489">Methyltransferase</keyword>
<name>A0ABR5YVM2_9GAMM</name>
<evidence type="ECO:0000313" key="9">
    <source>
        <dbReference type="EMBL" id="MBA1271971.1"/>
    </source>
</evidence>
<dbReference type="GO" id="GO:0032259">
    <property type="term" value="P:methylation"/>
    <property type="evidence" value="ECO:0007669"/>
    <property type="project" value="UniProtKB-KW"/>
</dbReference>
<dbReference type="Gene3D" id="3.30.950.10">
    <property type="entry name" value="Methyltransferase, Cobalt-precorrin-4 Transmethylase, Domain 2"/>
    <property type="match status" value="1"/>
</dbReference>
<dbReference type="PANTHER" id="PTHR46111:SF1">
    <property type="entry name" value="RIBOSOMAL RNA SMALL SUBUNIT METHYLTRANSFERASE I"/>
    <property type="match status" value="1"/>
</dbReference>
<reference evidence="9 10" key="1">
    <citation type="submission" date="2020-02" db="EMBL/GenBank/DDBJ databases">
        <title>Synteny-based analysis reveals conserved mechanism for high triclosan tolerance in Pseudomonas, as well as instances of horizontal transfer.</title>
        <authorList>
            <person name="Mcfarland A.G."/>
            <person name="Bertucci H.K."/>
            <person name="Litmann E."/>
            <person name="Shen J."/>
            <person name="Huttenhower C."/>
            <person name="Hartmann E.M."/>
        </authorList>
    </citation>
    <scope>NUCLEOTIDE SEQUENCE [LARGE SCALE GENOMIC DNA]</scope>
    <source>
        <strain evidence="9 10">115A1</strain>
    </source>
</reference>
<evidence type="ECO:0000256" key="3">
    <source>
        <dbReference type="ARBA" id="ARBA00022603"/>
    </source>
</evidence>
<dbReference type="CDD" id="cd11648">
    <property type="entry name" value="RsmI"/>
    <property type="match status" value="1"/>
</dbReference>
<dbReference type="InterPro" id="IPR008189">
    <property type="entry name" value="rRNA_ssu_MeTfrase_I"/>
</dbReference>
<dbReference type="EMBL" id="JAAMRF010000001">
    <property type="protein sequence ID" value="MBA1271971.1"/>
    <property type="molecule type" value="Genomic_DNA"/>
</dbReference>
<protein>
    <recommendedName>
        <fullName evidence="6">Ribosomal RNA small subunit methyltransferase I</fullName>
        <ecNumber evidence="6">2.1.1.198</ecNumber>
    </recommendedName>
    <alternativeName>
        <fullName evidence="6">16S rRNA 2'-O-ribose C1402 methyltransferase</fullName>
    </alternativeName>
    <alternativeName>
        <fullName evidence="6">rRNA (cytidine-2'-O-)-methyltransferase RsmI</fullName>
    </alternativeName>
</protein>
<dbReference type="NCBIfam" id="TIGR00096">
    <property type="entry name" value="16S rRNA (cytidine(1402)-2'-O)-methyltransferase"/>
    <property type="match status" value="1"/>
</dbReference>
<dbReference type="EC" id="2.1.1.198" evidence="6"/>
<evidence type="ECO:0000256" key="6">
    <source>
        <dbReference type="HAMAP-Rule" id="MF_01877"/>
    </source>
</evidence>